<evidence type="ECO:0000256" key="11">
    <source>
        <dbReference type="ARBA" id="ARBA00023242"/>
    </source>
</evidence>
<evidence type="ECO:0000256" key="9">
    <source>
        <dbReference type="ARBA" id="ARBA00023117"/>
    </source>
</evidence>
<dbReference type="PROSITE" id="PS50865">
    <property type="entry name" value="ZF_MYND_2"/>
    <property type="match status" value="1"/>
</dbReference>
<dbReference type="InterPro" id="IPR013083">
    <property type="entry name" value="Znf_RING/FYVE/PHD"/>
</dbReference>
<dbReference type="InterPro" id="IPR036427">
    <property type="entry name" value="Bromodomain-like_sf"/>
</dbReference>
<keyword evidence="8" id="KW-0805">Transcription regulation</keyword>
<name>A0A340TBH9_9DIPT</name>
<dbReference type="GO" id="GO:0005694">
    <property type="term" value="C:chromosome"/>
    <property type="evidence" value="ECO:0007669"/>
    <property type="project" value="UniProtKB-SubCell"/>
</dbReference>
<dbReference type="InterPro" id="IPR057053">
    <property type="entry name" value="MYND_ZMYND11_ZMYD8"/>
</dbReference>
<comment type="subcellular location">
    <subcellularLocation>
        <location evidence="2">Chromosome</location>
    </subcellularLocation>
    <subcellularLocation>
        <location evidence="1">Nucleus</location>
    </subcellularLocation>
</comment>
<evidence type="ECO:0000256" key="4">
    <source>
        <dbReference type="ARBA" id="ARBA00022723"/>
    </source>
</evidence>
<dbReference type="VEuPathDB" id="VectorBase:AMIN016117"/>
<dbReference type="FunFam" id="6.10.140.2220:FF:000002">
    <property type="entry name" value="Protein kinase C-binding protein 1 isoform C"/>
    <property type="match status" value="1"/>
</dbReference>
<evidence type="ECO:0000259" key="14">
    <source>
        <dbReference type="PROSITE" id="PS50865"/>
    </source>
</evidence>
<keyword evidence="10" id="KW-0804">Transcription</keyword>
<dbReference type="SUPFAM" id="SSF63748">
    <property type="entry name" value="Tudor/PWWP/MBT"/>
    <property type="match status" value="1"/>
</dbReference>
<evidence type="ECO:0000256" key="2">
    <source>
        <dbReference type="ARBA" id="ARBA00004286"/>
    </source>
</evidence>
<protein>
    <recommendedName>
        <fullName evidence="17">PWWP domain-containing protein</fullName>
    </recommendedName>
</protein>
<keyword evidence="4" id="KW-0479">Metal-binding</keyword>
<feature type="domain" description="PWWP" evidence="13">
    <location>
        <begin position="435"/>
        <end position="486"/>
    </location>
</feature>
<dbReference type="GO" id="GO:0140006">
    <property type="term" value="F:histone H3 reader activity"/>
    <property type="evidence" value="ECO:0007669"/>
    <property type="project" value="UniProtKB-ARBA"/>
</dbReference>
<dbReference type="GO" id="GO:0034243">
    <property type="term" value="P:regulation of transcription elongation by RNA polymerase II"/>
    <property type="evidence" value="ECO:0007669"/>
    <property type="project" value="InterPro"/>
</dbReference>
<keyword evidence="7" id="KW-0156">Chromatin regulator</keyword>
<evidence type="ECO:0000256" key="5">
    <source>
        <dbReference type="ARBA" id="ARBA00022771"/>
    </source>
</evidence>
<sequence length="687" mass="79438">MSGNWQLQTPCEVINAIWSNICAIPSCEIEHPRLVKELYKTLQLDNQELAEQHIKTAQEDRLLAMVVRAKKRGRAKSNTIYTIPKLQTVSDEQPDKCCYECHNTGNVVKCVGCMRSFHEDCVKPPEEKQRELGQFVSKEKQIIISAFENQPTRPVATPMRRNSIASITTMDESTVWANEFQPDEDDAVEIVEDEIFEIEIKHENMGLDSSYQSIKVETDVKEGLLVDEPMFVGMVRPPNRRLERMLNTTTIKPEGESSDSDDNVARAEENDMLRRRYCYACHVLNNSPSNPNIGTEELNYLLNFVIEQYKSWLPKDTFSPSKLVRGKAPKTVLTSKVIEICKKMLLRTPTSMASIQSKITNKQYNSLEEFHVDLLDIVHNIGIIHGGDSFDYSAAMYLLADCVYELREIRQCSDCYRHSAEKVEPDWFTRPCRTRHEVVFAKQRSFQYWPAKVVRVTNDRYDVRFFGDKHMRALINANYVKPIDTELSTLGVNAKQRGFKQAMTEMLQYRSLSEGYRDQYSFTSAIEQTPRTQQPSLPQTPCDVVGGERVSNGGNTSRPVTRKRNIQTQQPAVTHQQKHRKFLDRFTNPVELRAKALQLLQEGEEQFSRKLDLLKVEHQREISDVKKKQWCAMCEKEARIQCCWNTSYCTTDCQKNHWVQHQKRHQAGNRYHRLRSVSVFLATQQGN</sequence>
<dbReference type="SUPFAM" id="SSF47370">
    <property type="entry name" value="Bromodomain"/>
    <property type="match status" value="1"/>
</dbReference>
<reference evidence="16" key="1">
    <citation type="submission" date="2013-03" db="EMBL/GenBank/DDBJ databases">
        <title>The Genome Sequence of Anopheles minimus MINIMUS1.</title>
        <authorList>
            <consortium name="The Broad Institute Genomics Platform"/>
            <person name="Neafsey D.E."/>
            <person name="Walton C."/>
            <person name="Walker B."/>
            <person name="Young S.K."/>
            <person name="Zeng Q."/>
            <person name="Gargeya S."/>
            <person name="Fitzgerald M."/>
            <person name="Haas B."/>
            <person name="Abouelleil A."/>
            <person name="Allen A.W."/>
            <person name="Alvarado L."/>
            <person name="Arachchi H.M."/>
            <person name="Berlin A.M."/>
            <person name="Chapman S.B."/>
            <person name="Gainer-Dewar J."/>
            <person name="Goldberg J."/>
            <person name="Griggs A."/>
            <person name="Gujja S."/>
            <person name="Hansen M."/>
            <person name="Howarth C."/>
            <person name="Imamovic A."/>
            <person name="Ireland A."/>
            <person name="Larimer J."/>
            <person name="McCowan C."/>
            <person name="Murphy C."/>
            <person name="Pearson M."/>
            <person name="Poon T.W."/>
            <person name="Priest M."/>
            <person name="Roberts A."/>
            <person name="Saif S."/>
            <person name="Shea T."/>
            <person name="Sisk P."/>
            <person name="Sykes S."/>
            <person name="Wortman J."/>
            <person name="Nusbaum C."/>
            <person name="Birren B."/>
        </authorList>
    </citation>
    <scope>NUCLEOTIDE SEQUENCE [LARGE SCALE GENOMIC DNA]</scope>
    <source>
        <strain evidence="16">MINIMUS1</strain>
    </source>
</reference>
<keyword evidence="16" id="KW-1185">Reference proteome</keyword>
<evidence type="ECO:0000256" key="10">
    <source>
        <dbReference type="ARBA" id="ARBA00023163"/>
    </source>
</evidence>
<dbReference type="InterPro" id="IPR002893">
    <property type="entry name" value="Znf_MYND"/>
</dbReference>
<accession>A0A340TBH9</accession>
<dbReference type="SUPFAM" id="SSF144232">
    <property type="entry name" value="HIT/MYND zinc finger-like"/>
    <property type="match status" value="1"/>
</dbReference>
<dbReference type="InterPro" id="IPR011011">
    <property type="entry name" value="Znf_FYVE_PHD"/>
</dbReference>
<feature type="domain" description="MYND-type" evidence="14">
    <location>
        <begin position="631"/>
        <end position="665"/>
    </location>
</feature>
<evidence type="ECO:0000313" key="15">
    <source>
        <dbReference type="EnsemblMetazoa" id="AMIN016117-PA"/>
    </source>
</evidence>
<proteinExistence type="predicted"/>
<evidence type="ECO:0000256" key="12">
    <source>
        <dbReference type="PROSITE-ProRule" id="PRU00134"/>
    </source>
</evidence>
<keyword evidence="9" id="KW-0103">Bromodomain</keyword>
<evidence type="ECO:0000256" key="1">
    <source>
        <dbReference type="ARBA" id="ARBA00004123"/>
    </source>
</evidence>
<dbReference type="SMART" id="SM00293">
    <property type="entry name" value="PWWP"/>
    <property type="match status" value="1"/>
</dbReference>
<reference evidence="15" key="2">
    <citation type="submission" date="2020-05" db="UniProtKB">
        <authorList>
            <consortium name="EnsemblMetazoa"/>
        </authorList>
    </citation>
    <scope>IDENTIFICATION</scope>
    <source>
        <strain evidence="15">MINIMUS1</strain>
    </source>
</reference>
<dbReference type="AlphaFoldDB" id="A0A340TBH9"/>
<dbReference type="Gene3D" id="2.30.30.140">
    <property type="match status" value="1"/>
</dbReference>
<organism evidence="15 16">
    <name type="scientific">Anopheles minimus</name>
    <dbReference type="NCBI Taxonomy" id="112268"/>
    <lineage>
        <taxon>Eukaryota</taxon>
        <taxon>Metazoa</taxon>
        <taxon>Ecdysozoa</taxon>
        <taxon>Arthropoda</taxon>
        <taxon>Hexapoda</taxon>
        <taxon>Insecta</taxon>
        <taxon>Pterygota</taxon>
        <taxon>Neoptera</taxon>
        <taxon>Endopterygota</taxon>
        <taxon>Diptera</taxon>
        <taxon>Nematocera</taxon>
        <taxon>Culicoidea</taxon>
        <taxon>Culicidae</taxon>
        <taxon>Anophelinae</taxon>
        <taxon>Anopheles</taxon>
    </lineage>
</organism>
<dbReference type="Proteomes" id="UP000075920">
    <property type="component" value="Unassembled WGS sequence"/>
</dbReference>
<dbReference type="Pfam" id="PF00855">
    <property type="entry name" value="PWWP"/>
    <property type="match status" value="1"/>
</dbReference>
<dbReference type="InterPro" id="IPR000313">
    <property type="entry name" value="PWWP_dom"/>
</dbReference>
<evidence type="ECO:0000256" key="3">
    <source>
        <dbReference type="ARBA" id="ARBA00022454"/>
    </source>
</evidence>
<dbReference type="Gene3D" id="1.20.920.10">
    <property type="entry name" value="Bromodomain-like"/>
    <property type="match status" value="1"/>
</dbReference>
<dbReference type="STRING" id="112268.A0A340TBH9"/>
<evidence type="ECO:0000256" key="8">
    <source>
        <dbReference type="ARBA" id="ARBA00023015"/>
    </source>
</evidence>
<keyword evidence="6" id="KW-0862">Zinc</keyword>
<dbReference type="GO" id="GO:0008270">
    <property type="term" value="F:zinc ion binding"/>
    <property type="evidence" value="ECO:0007669"/>
    <property type="project" value="UniProtKB-KW"/>
</dbReference>
<evidence type="ECO:0000259" key="13">
    <source>
        <dbReference type="PROSITE" id="PS50812"/>
    </source>
</evidence>
<dbReference type="Gene3D" id="3.30.40.10">
    <property type="entry name" value="Zinc/RING finger domain, C3HC4 (zinc finger)"/>
    <property type="match status" value="1"/>
</dbReference>
<dbReference type="GO" id="GO:0003714">
    <property type="term" value="F:transcription corepressor activity"/>
    <property type="evidence" value="ECO:0007669"/>
    <property type="project" value="InterPro"/>
</dbReference>
<dbReference type="EnsemblMetazoa" id="AMIN016117-RA">
    <property type="protein sequence ID" value="AMIN016117-PA"/>
    <property type="gene ID" value="AMIN016117"/>
</dbReference>
<dbReference type="GO" id="GO:0009966">
    <property type="term" value="P:regulation of signal transduction"/>
    <property type="evidence" value="ECO:0007669"/>
    <property type="project" value="TreeGrafter"/>
</dbReference>
<keyword evidence="5 12" id="KW-0863">Zinc-finger</keyword>
<keyword evidence="3" id="KW-0158">Chromosome</keyword>
<keyword evidence="11" id="KW-0539">Nucleus</keyword>
<evidence type="ECO:0008006" key="17">
    <source>
        <dbReference type="Google" id="ProtNLM"/>
    </source>
</evidence>
<dbReference type="Pfam" id="PF24324">
    <property type="entry name" value="MYND_ZMYND11_ZMYD8"/>
    <property type="match status" value="1"/>
</dbReference>
<dbReference type="SUPFAM" id="SSF57903">
    <property type="entry name" value="FYVE/PHD zinc finger"/>
    <property type="match status" value="1"/>
</dbReference>
<dbReference type="PANTHER" id="PTHR46379:SF1">
    <property type="entry name" value="ZINC FINGER MYND DOMAIN-CONTAINING PROTEIN 11"/>
    <property type="match status" value="1"/>
</dbReference>
<dbReference type="PROSITE" id="PS50812">
    <property type="entry name" value="PWWP"/>
    <property type="match status" value="1"/>
</dbReference>
<evidence type="ECO:0000256" key="6">
    <source>
        <dbReference type="ARBA" id="ARBA00022833"/>
    </source>
</evidence>
<evidence type="ECO:0000313" key="16">
    <source>
        <dbReference type="Proteomes" id="UP000075920"/>
    </source>
</evidence>
<dbReference type="GO" id="GO:0005634">
    <property type="term" value="C:nucleus"/>
    <property type="evidence" value="ECO:0007669"/>
    <property type="project" value="UniProtKB-SubCell"/>
</dbReference>
<dbReference type="InterPro" id="IPR047269">
    <property type="entry name" value="ZMY11"/>
</dbReference>
<evidence type="ECO:0000256" key="7">
    <source>
        <dbReference type="ARBA" id="ARBA00022853"/>
    </source>
</evidence>
<dbReference type="PANTHER" id="PTHR46379">
    <property type="entry name" value="ZINC FINGER MYND DOMAIN-CONTAINING"/>
    <property type="match status" value="1"/>
</dbReference>
<dbReference type="InterPro" id="IPR047268">
    <property type="entry name" value="PWWP_BS69"/>
</dbReference>
<dbReference type="CDD" id="cd20159">
    <property type="entry name" value="PWWP_BS69"/>
    <property type="match status" value="1"/>
</dbReference>